<evidence type="ECO:0000313" key="3">
    <source>
        <dbReference type="Proteomes" id="UP000887226"/>
    </source>
</evidence>
<feature type="compositionally biased region" description="Low complexity" evidence="1">
    <location>
        <begin position="598"/>
        <end position="609"/>
    </location>
</feature>
<feature type="compositionally biased region" description="Polar residues" evidence="1">
    <location>
        <begin position="350"/>
        <end position="364"/>
    </location>
</feature>
<protein>
    <submittedName>
        <fullName evidence="2">Uncharacterized protein</fullName>
    </submittedName>
</protein>
<dbReference type="AlphaFoldDB" id="A0A9P8CDG1"/>
<feature type="region of interest" description="Disordered" evidence="1">
    <location>
        <begin position="350"/>
        <end position="377"/>
    </location>
</feature>
<proteinExistence type="predicted"/>
<evidence type="ECO:0000313" key="2">
    <source>
        <dbReference type="EMBL" id="KAG9242712.1"/>
    </source>
</evidence>
<organism evidence="2 3">
    <name type="scientific">Calycina marina</name>
    <dbReference type="NCBI Taxonomy" id="1763456"/>
    <lineage>
        <taxon>Eukaryota</taxon>
        <taxon>Fungi</taxon>
        <taxon>Dikarya</taxon>
        <taxon>Ascomycota</taxon>
        <taxon>Pezizomycotina</taxon>
        <taxon>Leotiomycetes</taxon>
        <taxon>Helotiales</taxon>
        <taxon>Pezizellaceae</taxon>
        <taxon>Calycina</taxon>
    </lineage>
</organism>
<dbReference type="Proteomes" id="UP000887226">
    <property type="component" value="Unassembled WGS sequence"/>
</dbReference>
<accession>A0A9P8CDG1</accession>
<gene>
    <name evidence="2" type="ORF">BJ878DRAFT_514142</name>
</gene>
<keyword evidence="3" id="KW-1185">Reference proteome</keyword>
<name>A0A9P8CDG1_9HELO</name>
<sequence>MTIFVPMLMRRVISTKCANLLKQPCRRLGLTAVATSPVKESKDVVPYPPRYRRLPLKEHCRHDRMVDLWESQLRSNGERNYKPVGERMLSNVLGKHQIKDGVFLSRRHHMSQSGYEMPSTGYPKHGMSYLLVQFDTKKAQLGNLTPNHTNLTEPGLVEINVHMDISTADLFKQIMLSYAYIRSKWVVKWCVIMTEEWAASQSQFWTAFEGIPHLWPNMIAKAMPQRTKFALVPHYDGKKYIWALVKGRHLNPAIASELLELPSSDTRVIGHLEEDKYNLPIRKESPTITAMREKEKVAKGERLKECGYKIRGWRAPTMNTSSNETSTLKTVASLEEIVMLEILKPATNPSNQNRFLRGDITSTPDAMEHSQDGHGSTTEMLQAANDASQTNEDTVQNSDLELVSSIGWDDEDQVLNHLLYGSKSDQEDRNAALTKDAIATCKQLRRQIEGSTKPCTILQTHMEEVGDSAVEVSISGEPLNQTGSMDSMDDNLMNFMDQVYSTDQELLSRSKALPRLFKIGQIKRADVAHHNRKGPAIHFYQSVSNINNPQKPPKISKYYPRFNGPRPEPVPQLDGASRDICETLYADLPQPLIPTSPPTTTRTRSSNRLLTRRRPSGLVGHTPSIIPTLTVERAYIARLERRRIAHSMLRFPYSTSPLDFSDTQAEQGRLELIKKAYDDALLKDMRTIQRNMRALHRQRQELTTKMHFVKHQNRIDVASTHAPRRRTCYAVRNAKLLVQHKKLDELRRQLVSGDSPDRNSEFPADLTRRVVSRERQDARLDKTLNLEREERRKGVNKRRARALKSAVEKEAETIRFEEREARARLAAIRRRRWRVQSLFRGYGVDFL</sequence>
<dbReference type="EMBL" id="MU254045">
    <property type="protein sequence ID" value="KAG9242712.1"/>
    <property type="molecule type" value="Genomic_DNA"/>
</dbReference>
<evidence type="ECO:0000256" key="1">
    <source>
        <dbReference type="SAM" id="MobiDB-lite"/>
    </source>
</evidence>
<comment type="caution">
    <text evidence="2">The sequence shown here is derived from an EMBL/GenBank/DDBJ whole genome shotgun (WGS) entry which is preliminary data.</text>
</comment>
<reference evidence="2" key="1">
    <citation type="journal article" date="2021" name="IMA Fungus">
        <title>Genomic characterization of three marine fungi, including Emericellopsis atlantica sp. nov. with signatures of a generalist lifestyle and marine biomass degradation.</title>
        <authorList>
            <person name="Hagestad O.C."/>
            <person name="Hou L."/>
            <person name="Andersen J.H."/>
            <person name="Hansen E.H."/>
            <person name="Altermark B."/>
            <person name="Li C."/>
            <person name="Kuhnert E."/>
            <person name="Cox R.J."/>
            <person name="Crous P.W."/>
            <person name="Spatafora J.W."/>
            <person name="Lail K."/>
            <person name="Amirebrahimi M."/>
            <person name="Lipzen A."/>
            <person name="Pangilinan J."/>
            <person name="Andreopoulos W."/>
            <person name="Hayes R.D."/>
            <person name="Ng V."/>
            <person name="Grigoriev I.V."/>
            <person name="Jackson S.A."/>
            <person name="Sutton T.D.S."/>
            <person name="Dobson A.D.W."/>
            <person name="Rama T."/>
        </authorList>
    </citation>
    <scope>NUCLEOTIDE SEQUENCE</scope>
    <source>
        <strain evidence="2">TRa3180A</strain>
    </source>
</reference>
<feature type="region of interest" description="Disordered" evidence="1">
    <location>
        <begin position="591"/>
        <end position="621"/>
    </location>
</feature>